<evidence type="ECO:0000256" key="3">
    <source>
        <dbReference type="ARBA" id="ARBA00023163"/>
    </source>
</evidence>
<dbReference type="InterPro" id="IPR014757">
    <property type="entry name" value="Tscrpt_reg_IclR_C"/>
</dbReference>
<dbReference type="EMBL" id="FOTC01000004">
    <property type="protein sequence ID" value="SFL35541.1"/>
    <property type="molecule type" value="Genomic_DNA"/>
</dbReference>
<evidence type="ECO:0000256" key="1">
    <source>
        <dbReference type="ARBA" id="ARBA00023015"/>
    </source>
</evidence>
<feature type="domain" description="HTH iclR-type" evidence="4">
    <location>
        <begin position="10"/>
        <end position="69"/>
    </location>
</feature>
<dbReference type="GO" id="GO:0003677">
    <property type="term" value="F:DNA binding"/>
    <property type="evidence" value="ECO:0007669"/>
    <property type="project" value="UniProtKB-KW"/>
</dbReference>
<gene>
    <name evidence="6" type="ORF">SAMN04487950_3516</name>
</gene>
<dbReference type="Gene3D" id="1.10.10.10">
    <property type="entry name" value="Winged helix-like DNA-binding domain superfamily/Winged helix DNA-binding domain"/>
    <property type="match status" value="1"/>
</dbReference>
<dbReference type="STRING" id="553466.SAMN04487950_3516"/>
<accession>A0A1I4H2D3</accession>
<dbReference type="InterPro" id="IPR005471">
    <property type="entry name" value="Tscrpt_reg_IclR_N"/>
</dbReference>
<dbReference type="CDD" id="cd00090">
    <property type="entry name" value="HTH_ARSR"/>
    <property type="match status" value="1"/>
</dbReference>
<feature type="domain" description="IclR-ED" evidence="5">
    <location>
        <begin position="70"/>
        <end position="255"/>
    </location>
</feature>
<organism evidence="6 7">
    <name type="scientific">Halogranum rubrum</name>
    <dbReference type="NCBI Taxonomy" id="553466"/>
    <lineage>
        <taxon>Archaea</taxon>
        <taxon>Methanobacteriati</taxon>
        <taxon>Methanobacteriota</taxon>
        <taxon>Stenosarchaea group</taxon>
        <taxon>Halobacteria</taxon>
        <taxon>Halobacteriales</taxon>
        <taxon>Haloferacaceae</taxon>
    </lineage>
</organism>
<dbReference type="PROSITE" id="PS51077">
    <property type="entry name" value="HTH_ICLR"/>
    <property type="match status" value="1"/>
</dbReference>
<evidence type="ECO:0000313" key="7">
    <source>
        <dbReference type="Proteomes" id="UP000199607"/>
    </source>
</evidence>
<dbReference type="RefSeq" id="WP_089870925.1">
    <property type="nucleotide sequence ID" value="NZ_FOTC01000004.1"/>
</dbReference>
<dbReference type="InterPro" id="IPR036388">
    <property type="entry name" value="WH-like_DNA-bd_sf"/>
</dbReference>
<dbReference type="Proteomes" id="UP000199607">
    <property type="component" value="Unassembled WGS sequence"/>
</dbReference>
<dbReference type="Pfam" id="PF01614">
    <property type="entry name" value="IclR_C"/>
    <property type="match status" value="1"/>
</dbReference>
<evidence type="ECO:0000313" key="6">
    <source>
        <dbReference type="EMBL" id="SFL35541.1"/>
    </source>
</evidence>
<evidence type="ECO:0000259" key="4">
    <source>
        <dbReference type="PROSITE" id="PS51077"/>
    </source>
</evidence>
<keyword evidence="2" id="KW-0238">DNA-binding</keyword>
<dbReference type="PROSITE" id="PS51078">
    <property type="entry name" value="ICLR_ED"/>
    <property type="match status" value="1"/>
</dbReference>
<keyword evidence="3" id="KW-0804">Transcription</keyword>
<protein>
    <submittedName>
        <fullName evidence="6">Transcriptional regulator, IclR family</fullName>
    </submittedName>
</protein>
<dbReference type="InterPro" id="IPR050707">
    <property type="entry name" value="HTH_MetabolicPath_Reg"/>
</dbReference>
<dbReference type="InterPro" id="IPR011991">
    <property type="entry name" value="ArsR-like_HTH"/>
</dbReference>
<proteinExistence type="predicted"/>
<dbReference type="SUPFAM" id="SSF46785">
    <property type="entry name" value="Winged helix' DNA-binding domain"/>
    <property type="match status" value="1"/>
</dbReference>
<evidence type="ECO:0000259" key="5">
    <source>
        <dbReference type="PROSITE" id="PS51078"/>
    </source>
</evidence>
<dbReference type="SMART" id="SM00346">
    <property type="entry name" value="HTH_ICLR"/>
    <property type="match status" value="1"/>
</dbReference>
<dbReference type="InterPro" id="IPR036390">
    <property type="entry name" value="WH_DNA-bd_sf"/>
</dbReference>
<dbReference type="GO" id="GO:0045892">
    <property type="term" value="P:negative regulation of DNA-templated transcription"/>
    <property type="evidence" value="ECO:0007669"/>
    <property type="project" value="TreeGrafter"/>
</dbReference>
<sequence>MIPRRTENGLKTTEISLQLIELLVEQNGATLGDVVDETGLARSTVHNHLQTLSQYGYVVRENNSYRVGLKLHHLGDFARKQNEVYDIAKRIVTDLADETELEVDFTVEENGRTVSLYDVTNYTDTPSFLVDGRLFHMHSTASGKSILAEYPTARVEEILDQWGLPAETSKTITTRAELFDDLDRTRERGYALNDEEAIEGLWAVSKVVKDQLGRVCGSLNVCGPTYLRTDERERAVVDQLEQQVTRFEQEITNSG</sequence>
<dbReference type="InterPro" id="IPR029016">
    <property type="entry name" value="GAF-like_dom_sf"/>
</dbReference>
<dbReference type="SUPFAM" id="SSF55781">
    <property type="entry name" value="GAF domain-like"/>
    <property type="match status" value="1"/>
</dbReference>
<dbReference type="Pfam" id="PF09339">
    <property type="entry name" value="HTH_IclR"/>
    <property type="match status" value="1"/>
</dbReference>
<evidence type="ECO:0000256" key="2">
    <source>
        <dbReference type="ARBA" id="ARBA00023125"/>
    </source>
</evidence>
<keyword evidence="1" id="KW-0805">Transcription regulation</keyword>
<dbReference type="PANTHER" id="PTHR30136">
    <property type="entry name" value="HELIX-TURN-HELIX TRANSCRIPTIONAL REGULATOR, ICLR FAMILY"/>
    <property type="match status" value="1"/>
</dbReference>
<dbReference type="PANTHER" id="PTHR30136:SF35">
    <property type="entry name" value="HTH-TYPE TRANSCRIPTIONAL REGULATOR RV1719"/>
    <property type="match status" value="1"/>
</dbReference>
<reference evidence="7" key="1">
    <citation type="submission" date="2016-10" db="EMBL/GenBank/DDBJ databases">
        <authorList>
            <person name="Varghese N."/>
            <person name="Submissions S."/>
        </authorList>
    </citation>
    <scope>NUCLEOTIDE SEQUENCE [LARGE SCALE GENOMIC DNA]</scope>
    <source>
        <strain evidence="7">CGMCC 1.7738</strain>
    </source>
</reference>
<dbReference type="GO" id="GO:0003700">
    <property type="term" value="F:DNA-binding transcription factor activity"/>
    <property type="evidence" value="ECO:0007669"/>
    <property type="project" value="TreeGrafter"/>
</dbReference>
<dbReference type="Gene3D" id="3.30.450.40">
    <property type="match status" value="1"/>
</dbReference>
<name>A0A1I4H2D3_9EURY</name>
<dbReference type="AlphaFoldDB" id="A0A1I4H2D3"/>
<keyword evidence="7" id="KW-1185">Reference proteome</keyword>